<reference evidence="2" key="1">
    <citation type="submission" date="2023-05" db="EMBL/GenBank/DDBJ databases">
        <title>Genome and transcriptome analyses reveal genes involved in the formation of fine ridges on petal epidermal cells in Hibiscus trionum.</title>
        <authorList>
            <person name="Koshimizu S."/>
            <person name="Masuda S."/>
            <person name="Ishii T."/>
            <person name="Shirasu K."/>
            <person name="Hoshino A."/>
            <person name="Arita M."/>
        </authorList>
    </citation>
    <scope>NUCLEOTIDE SEQUENCE</scope>
    <source>
        <strain evidence="2">Hamamatsu line</strain>
    </source>
</reference>
<name>A0A9W7ME69_HIBTR</name>
<sequence length="492" mass="55720">MEFSIISWNARGLGKMEKHRGVRDLVIRQKPKILLLQETKLPDFGPSLLRRLGCYGRFEYINSPSIGSAGGLISFWDPSYVNIYDSLVHQRFIVLFGKICGLETSFGFINIYGPSVEAEKGDFFSELLNIILSYQVVWCLGGDFNMYCSGNEKLGARPNISSMELFRSFINNAHVCDLPLNGGLFTWSNNREEPSFARLDRFLVEPNFLSIFQGLVQSLLSKGLSDHNAILLKNQSYNWGARPFKLFNYLMEEHGFEEVVLNSLSKAKVTNGRIGILGLLKNCKAGIKAWSSANQFGKASACAEIESKISSLEGAVQLGPAGSNAGKELVALRKELWMQSRREERIWLQNSRLKWFAEGDKNTRFFHLVASNRRRSNSIHSLLIDGNLVSEPKRIKDHIFSHFEAAYNAKNTLEIDKIELDFKKISEAQKDILEKNFSEEEVWVAISSFDNSSAPGPDGFNTGFFKKYWAVLKVDLMKFFLISTKADHGRRE</sequence>
<dbReference type="SUPFAM" id="SSF56219">
    <property type="entry name" value="DNase I-like"/>
    <property type="match status" value="1"/>
</dbReference>
<protein>
    <recommendedName>
        <fullName evidence="1">Endonuclease/exonuclease/phosphatase domain-containing protein</fullName>
    </recommendedName>
</protein>
<comment type="caution">
    <text evidence="2">The sequence shown here is derived from an EMBL/GenBank/DDBJ whole genome shotgun (WGS) entry which is preliminary data.</text>
</comment>
<organism evidence="2 3">
    <name type="scientific">Hibiscus trionum</name>
    <name type="common">Flower of an hour</name>
    <dbReference type="NCBI Taxonomy" id="183268"/>
    <lineage>
        <taxon>Eukaryota</taxon>
        <taxon>Viridiplantae</taxon>
        <taxon>Streptophyta</taxon>
        <taxon>Embryophyta</taxon>
        <taxon>Tracheophyta</taxon>
        <taxon>Spermatophyta</taxon>
        <taxon>Magnoliopsida</taxon>
        <taxon>eudicotyledons</taxon>
        <taxon>Gunneridae</taxon>
        <taxon>Pentapetalae</taxon>
        <taxon>rosids</taxon>
        <taxon>malvids</taxon>
        <taxon>Malvales</taxon>
        <taxon>Malvaceae</taxon>
        <taxon>Malvoideae</taxon>
        <taxon>Hibiscus</taxon>
    </lineage>
</organism>
<dbReference type="OrthoDB" id="1881450at2759"/>
<dbReference type="InterPro" id="IPR005135">
    <property type="entry name" value="Endo/exonuclease/phosphatase"/>
</dbReference>
<evidence type="ECO:0000313" key="2">
    <source>
        <dbReference type="EMBL" id="GMI94970.1"/>
    </source>
</evidence>
<dbReference type="InterPro" id="IPR036691">
    <property type="entry name" value="Endo/exonu/phosph_ase_sf"/>
</dbReference>
<dbReference type="PANTHER" id="PTHR33710:SF64">
    <property type="entry name" value="ENDONUCLEASE_EXONUCLEASE_PHOSPHATASE DOMAIN-CONTAINING PROTEIN"/>
    <property type="match status" value="1"/>
</dbReference>
<dbReference type="PANTHER" id="PTHR33710">
    <property type="entry name" value="BNAC02G09200D PROTEIN"/>
    <property type="match status" value="1"/>
</dbReference>
<feature type="domain" description="Endonuclease/exonuclease/phosphatase" evidence="1">
    <location>
        <begin position="6"/>
        <end position="227"/>
    </location>
</feature>
<keyword evidence="3" id="KW-1185">Reference proteome</keyword>
<accession>A0A9W7ME69</accession>
<dbReference type="GO" id="GO:0003824">
    <property type="term" value="F:catalytic activity"/>
    <property type="evidence" value="ECO:0007669"/>
    <property type="project" value="InterPro"/>
</dbReference>
<dbReference type="EMBL" id="BSYR01000026">
    <property type="protein sequence ID" value="GMI94970.1"/>
    <property type="molecule type" value="Genomic_DNA"/>
</dbReference>
<dbReference type="Gene3D" id="3.60.10.10">
    <property type="entry name" value="Endonuclease/exonuclease/phosphatase"/>
    <property type="match status" value="1"/>
</dbReference>
<proteinExistence type="predicted"/>
<gene>
    <name evidence="2" type="ORF">HRI_003166300</name>
</gene>
<dbReference type="Proteomes" id="UP001165190">
    <property type="component" value="Unassembled WGS sequence"/>
</dbReference>
<evidence type="ECO:0000313" key="3">
    <source>
        <dbReference type="Proteomes" id="UP001165190"/>
    </source>
</evidence>
<evidence type="ECO:0000259" key="1">
    <source>
        <dbReference type="Pfam" id="PF03372"/>
    </source>
</evidence>
<dbReference type="Pfam" id="PF03372">
    <property type="entry name" value="Exo_endo_phos"/>
    <property type="match status" value="1"/>
</dbReference>
<dbReference type="AlphaFoldDB" id="A0A9W7ME69"/>